<keyword evidence="3" id="KW-1185">Reference proteome</keyword>
<name>A0A6P1DX38_9GAMM</name>
<protein>
    <submittedName>
        <fullName evidence="2">PilZ domain-containing protein</fullName>
    </submittedName>
</protein>
<comment type="caution">
    <text evidence="2">The sequence shown here is derived from an EMBL/GenBank/DDBJ whole genome shotgun (WGS) entry which is preliminary data.</text>
</comment>
<reference evidence="3" key="1">
    <citation type="journal article" date="2020" name="Microbiol. Resour. Announc.">
        <title>Draft Genome Sequences of Thiorhodococcus mannitoliphagus and Thiorhodococcus minor, Purple Sulfur Photosynthetic Bacteria in the Gammaproteobacterial Family Chromatiaceae.</title>
        <authorList>
            <person name="Aviles F.A."/>
            <person name="Meyer T.E."/>
            <person name="Kyndt J.A."/>
        </authorList>
    </citation>
    <scope>NUCLEOTIDE SEQUENCE [LARGE SCALE GENOMIC DNA]</scope>
    <source>
        <strain evidence="3">DSM 18266</strain>
    </source>
</reference>
<organism evidence="2 3">
    <name type="scientific">Thiorhodococcus mannitoliphagus</name>
    <dbReference type="NCBI Taxonomy" id="329406"/>
    <lineage>
        <taxon>Bacteria</taxon>
        <taxon>Pseudomonadati</taxon>
        <taxon>Pseudomonadota</taxon>
        <taxon>Gammaproteobacteria</taxon>
        <taxon>Chromatiales</taxon>
        <taxon>Chromatiaceae</taxon>
        <taxon>Thiorhodococcus</taxon>
    </lineage>
</organism>
<dbReference type="AlphaFoldDB" id="A0A6P1DX38"/>
<dbReference type="Pfam" id="PF07238">
    <property type="entry name" value="PilZ"/>
    <property type="match status" value="1"/>
</dbReference>
<evidence type="ECO:0000313" key="2">
    <source>
        <dbReference type="EMBL" id="NEX20215.1"/>
    </source>
</evidence>
<evidence type="ECO:0000259" key="1">
    <source>
        <dbReference type="Pfam" id="PF07238"/>
    </source>
</evidence>
<accession>A0A6P1DX38</accession>
<reference evidence="2 3" key="2">
    <citation type="submission" date="2020-02" db="EMBL/GenBank/DDBJ databases">
        <title>Genome sequences of Thiorhodococcus mannitoliphagus and Thiorhodococcus minor, purple sulfur photosynthetic bacteria in the gammaproteobacterial family, Chromatiaceae.</title>
        <authorList>
            <person name="Aviles F.A."/>
            <person name="Meyer T.E."/>
            <person name="Kyndt J.A."/>
        </authorList>
    </citation>
    <scope>NUCLEOTIDE SEQUENCE [LARGE SCALE GENOMIC DNA]</scope>
    <source>
        <strain evidence="2 3">DSM 18266</strain>
    </source>
</reference>
<gene>
    <name evidence="2" type="ORF">G3480_07795</name>
</gene>
<feature type="domain" description="PilZ" evidence="1">
    <location>
        <begin position="7"/>
        <end position="108"/>
    </location>
</feature>
<sequence>MESSVSDRRTQVRIGIQIPVQVKFPGCDEPVSAISQDISWGGALLLISEPLPKQAGPLKVIFPWKRDERITAHAQLLRARPLQGGDYLIAVRFISLSPRSQSRLERLLKMLSASDETIELDGSSGLVRELEVTVSDADELRHMLRQIANGRHTVTVFDAYEPGQSISLSITGTRDLPGIRLRARVVEVRESRTRVFDWTDLYTLVLEFEHPRKAIRAFVKMLIDQLPEANSHTEGQAELPDWIRSLPLAKPTKADMARGAGNGGEPCALERDFPDALTRLIAGWGDPEAFEIMFRDLVLGDQGQPGGWPTDAWVELELLQNIHDDAYGMSANRNIILKGGRTI</sequence>
<dbReference type="EMBL" id="JAAIJR010000023">
    <property type="protein sequence ID" value="NEX20215.1"/>
    <property type="molecule type" value="Genomic_DNA"/>
</dbReference>
<dbReference type="GO" id="GO:0035438">
    <property type="term" value="F:cyclic-di-GMP binding"/>
    <property type="evidence" value="ECO:0007669"/>
    <property type="project" value="InterPro"/>
</dbReference>
<dbReference type="InterPro" id="IPR009875">
    <property type="entry name" value="PilZ_domain"/>
</dbReference>
<dbReference type="Gene3D" id="2.40.10.220">
    <property type="entry name" value="predicted glycosyltransferase like domains"/>
    <property type="match status" value="1"/>
</dbReference>
<dbReference type="SUPFAM" id="SSF141371">
    <property type="entry name" value="PilZ domain-like"/>
    <property type="match status" value="1"/>
</dbReference>
<dbReference type="Proteomes" id="UP000471640">
    <property type="component" value="Unassembled WGS sequence"/>
</dbReference>
<proteinExistence type="predicted"/>
<evidence type="ECO:0000313" key="3">
    <source>
        <dbReference type="Proteomes" id="UP000471640"/>
    </source>
</evidence>